<reference evidence="1 2" key="1">
    <citation type="submission" date="2014-04" db="EMBL/GenBank/DDBJ databases">
        <authorList>
            <consortium name="DOE Joint Genome Institute"/>
            <person name="Kuo A."/>
            <person name="Kohler A."/>
            <person name="Nagy L.G."/>
            <person name="Floudas D."/>
            <person name="Copeland A."/>
            <person name="Barry K.W."/>
            <person name="Cichocki N."/>
            <person name="Veneault-Fourrey C."/>
            <person name="LaButti K."/>
            <person name="Lindquist E.A."/>
            <person name="Lipzen A."/>
            <person name="Lundell T."/>
            <person name="Morin E."/>
            <person name="Murat C."/>
            <person name="Sun H."/>
            <person name="Tunlid A."/>
            <person name="Henrissat B."/>
            <person name="Grigoriev I.V."/>
            <person name="Hibbett D.S."/>
            <person name="Martin F."/>
            <person name="Nordberg H.P."/>
            <person name="Cantor M.N."/>
            <person name="Hua S.X."/>
        </authorList>
    </citation>
    <scope>NUCLEOTIDE SEQUENCE [LARGE SCALE GENOMIC DNA]</scope>
    <source>
        <strain evidence="1 2">LaAM-08-1</strain>
    </source>
</reference>
<sequence length="87" mass="9788">PSHPTAMRLRLPVSHRLLHVQEPRPFLRRHGRTASSSRCMVDGESRWSWMMGGYKLSSCSKRVNVGPNASVTSLAFLGFPFVDSHQP</sequence>
<dbReference type="AlphaFoldDB" id="A0A0C9X8A5"/>
<organism evidence="1 2">
    <name type="scientific">Laccaria amethystina LaAM-08-1</name>
    <dbReference type="NCBI Taxonomy" id="1095629"/>
    <lineage>
        <taxon>Eukaryota</taxon>
        <taxon>Fungi</taxon>
        <taxon>Dikarya</taxon>
        <taxon>Basidiomycota</taxon>
        <taxon>Agaricomycotina</taxon>
        <taxon>Agaricomycetes</taxon>
        <taxon>Agaricomycetidae</taxon>
        <taxon>Agaricales</taxon>
        <taxon>Agaricineae</taxon>
        <taxon>Hydnangiaceae</taxon>
        <taxon>Laccaria</taxon>
    </lineage>
</organism>
<reference evidence="2" key="2">
    <citation type="submission" date="2015-01" db="EMBL/GenBank/DDBJ databases">
        <title>Evolutionary Origins and Diversification of the Mycorrhizal Mutualists.</title>
        <authorList>
            <consortium name="DOE Joint Genome Institute"/>
            <consortium name="Mycorrhizal Genomics Consortium"/>
            <person name="Kohler A."/>
            <person name="Kuo A."/>
            <person name="Nagy L.G."/>
            <person name="Floudas D."/>
            <person name="Copeland A."/>
            <person name="Barry K.W."/>
            <person name="Cichocki N."/>
            <person name="Veneault-Fourrey C."/>
            <person name="LaButti K."/>
            <person name="Lindquist E.A."/>
            <person name="Lipzen A."/>
            <person name="Lundell T."/>
            <person name="Morin E."/>
            <person name="Murat C."/>
            <person name="Riley R."/>
            <person name="Ohm R."/>
            <person name="Sun H."/>
            <person name="Tunlid A."/>
            <person name="Henrissat B."/>
            <person name="Grigoriev I.V."/>
            <person name="Hibbett D.S."/>
            <person name="Martin F."/>
        </authorList>
    </citation>
    <scope>NUCLEOTIDE SEQUENCE [LARGE SCALE GENOMIC DNA]</scope>
    <source>
        <strain evidence="2">LaAM-08-1</strain>
    </source>
</reference>
<keyword evidence="2" id="KW-1185">Reference proteome</keyword>
<evidence type="ECO:0000313" key="1">
    <source>
        <dbReference type="EMBL" id="KIK01306.1"/>
    </source>
</evidence>
<dbReference type="HOGENOM" id="CLU_167717_0_0_1"/>
<name>A0A0C9X8A5_9AGAR</name>
<proteinExistence type="predicted"/>
<evidence type="ECO:0000313" key="2">
    <source>
        <dbReference type="Proteomes" id="UP000054477"/>
    </source>
</evidence>
<dbReference type="EMBL" id="KN838609">
    <property type="protein sequence ID" value="KIK01306.1"/>
    <property type="molecule type" value="Genomic_DNA"/>
</dbReference>
<accession>A0A0C9X8A5</accession>
<feature type="non-terminal residue" evidence="1">
    <location>
        <position position="87"/>
    </location>
</feature>
<protein>
    <submittedName>
        <fullName evidence="1">Uncharacterized protein</fullName>
    </submittedName>
</protein>
<dbReference type="Proteomes" id="UP000054477">
    <property type="component" value="Unassembled WGS sequence"/>
</dbReference>
<gene>
    <name evidence="1" type="ORF">K443DRAFT_98956</name>
</gene>